<keyword evidence="1" id="KW-0472">Membrane</keyword>
<name>A0A7X2SWC7_ENTAG</name>
<keyword evidence="2" id="KW-0418">Kinase</keyword>
<dbReference type="AlphaFoldDB" id="A0A7X2SWC7"/>
<protein>
    <submittedName>
        <fullName evidence="2">Two-component sensor histidine kinase</fullName>
    </submittedName>
</protein>
<evidence type="ECO:0000313" key="3">
    <source>
        <dbReference type="Proteomes" id="UP000461948"/>
    </source>
</evidence>
<gene>
    <name evidence="2" type="ORF">GKC49_15945</name>
</gene>
<keyword evidence="2" id="KW-0808">Transferase</keyword>
<organism evidence="2 3">
    <name type="scientific">Enterobacter agglomerans</name>
    <name type="common">Erwinia herbicola</name>
    <name type="synonym">Pantoea agglomerans</name>
    <dbReference type="NCBI Taxonomy" id="549"/>
    <lineage>
        <taxon>Bacteria</taxon>
        <taxon>Pseudomonadati</taxon>
        <taxon>Pseudomonadota</taxon>
        <taxon>Gammaproteobacteria</taxon>
        <taxon>Enterobacterales</taxon>
        <taxon>Erwiniaceae</taxon>
        <taxon>Pantoea</taxon>
        <taxon>Pantoea agglomerans group</taxon>
    </lineage>
</organism>
<dbReference type="EMBL" id="WKLC01000749">
    <property type="protein sequence ID" value="MSE16547.1"/>
    <property type="molecule type" value="Genomic_DNA"/>
</dbReference>
<keyword evidence="1" id="KW-0812">Transmembrane</keyword>
<feature type="transmembrane region" description="Helical" evidence="1">
    <location>
        <begin position="6"/>
        <end position="30"/>
    </location>
</feature>
<feature type="non-terminal residue" evidence="2">
    <location>
        <position position="90"/>
    </location>
</feature>
<sequence>MTSPSLTLRLTAIFTLIMAMACGGISLILYKALRSELVWRDDQTLINRAAQLRQLLEDGAHPSSLPLYFNRMVDIHQDILSIRLKYEQNV</sequence>
<evidence type="ECO:0000256" key="1">
    <source>
        <dbReference type="SAM" id="Phobius"/>
    </source>
</evidence>
<reference evidence="2 3" key="1">
    <citation type="submission" date="2019-11" db="EMBL/GenBank/DDBJ databases">
        <title>Draft Genome Sequence of Plant Growth-Promoting Rhizosphere-Associated Bacteria.</title>
        <authorList>
            <person name="Vasilyev I.Y."/>
            <person name="Radchenko V."/>
            <person name="Ilnitskaya E.V."/>
        </authorList>
    </citation>
    <scope>NUCLEOTIDE SEQUENCE [LARGE SCALE GENOMIC DNA]</scope>
    <source>
        <strain evidence="2 3">VRA_MhP_f</strain>
    </source>
</reference>
<evidence type="ECO:0000313" key="2">
    <source>
        <dbReference type="EMBL" id="MSE16547.1"/>
    </source>
</evidence>
<comment type="caution">
    <text evidence="2">The sequence shown here is derived from an EMBL/GenBank/DDBJ whole genome shotgun (WGS) entry which is preliminary data.</text>
</comment>
<dbReference type="GO" id="GO:0016301">
    <property type="term" value="F:kinase activity"/>
    <property type="evidence" value="ECO:0007669"/>
    <property type="project" value="UniProtKB-KW"/>
</dbReference>
<keyword evidence="1" id="KW-1133">Transmembrane helix</keyword>
<dbReference type="Proteomes" id="UP000461948">
    <property type="component" value="Unassembled WGS sequence"/>
</dbReference>
<proteinExistence type="predicted"/>
<accession>A0A7X2SWC7</accession>